<evidence type="ECO:0000256" key="1">
    <source>
        <dbReference type="ARBA" id="ARBA00004123"/>
    </source>
</evidence>
<organism evidence="15 16">
    <name type="scientific">Rotaria socialis</name>
    <dbReference type="NCBI Taxonomy" id="392032"/>
    <lineage>
        <taxon>Eukaryota</taxon>
        <taxon>Metazoa</taxon>
        <taxon>Spiralia</taxon>
        <taxon>Gnathifera</taxon>
        <taxon>Rotifera</taxon>
        <taxon>Eurotatoria</taxon>
        <taxon>Bdelloidea</taxon>
        <taxon>Philodinida</taxon>
        <taxon>Philodinidae</taxon>
        <taxon>Rotaria</taxon>
    </lineage>
</organism>
<evidence type="ECO:0000313" key="8">
    <source>
        <dbReference type="EMBL" id="CAF3568043.1"/>
    </source>
</evidence>
<gene>
    <name evidence="8" type="ORF">FME351_LOCUS20305</name>
    <name evidence="10" type="ORF">GRG538_LOCUS28331</name>
    <name evidence="13" type="ORF">HFQ381_LOCUS21899</name>
    <name evidence="9" type="ORF">KIK155_LOCUS25575</name>
    <name evidence="6" type="ORF">LUA448_LOCUS3834</name>
    <name evidence="15" type="ORF">QYT958_LOCUS32277</name>
    <name evidence="7" type="ORF">TIS948_LOCUS27680</name>
    <name evidence="14" type="ORF">TOA249_LOCUS3056</name>
    <name evidence="11" type="ORF">TSG867_LOCUS4304</name>
    <name evidence="12" type="ORF">UJA718_LOCUS14245</name>
</gene>
<protein>
    <submittedName>
        <fullName evidence="15">Uncharacterized protein</fullName>
    </submittedName>
</protein>
<dbReference type="EMBL" id="CAJNYU010002620">
    <property type="protein sequence ID" value="CAF3568043.1"/>
    <property type="molecule type" value="Genomic_DNA"/>
</dbReference>
<accession>A0A821WY31</accession>
<evidence type="ECO:0000256" key="5">
    <source>
        <dbReference type="ARBA" id="ARBA00023242"/>
    </source>
</evidence>
<dbReference type="Proteomes" id="UP000663862">
    <property type="component" value="Unassembled WGS sequence"/>
</dbReference>
<comment type="caution">
    <text evidence="15">The sequence shown here is derived from an EMBL/GenBank/DDBJ whole genome shotgun (WGS) entry which is preliminary data.</text>
</comment>
<dbReference type="InterPro" id="IPR007497">
    <property type="entry name" value="SIMPL/DUF541"/>
</dbReference>
<dbReference type="Proteomes" id="UP000663825">
    <property type="component" value="Unassembled WGS sequence"/>
</dbReference>
<comment type="subcellular location">
    <subcellularLocation>
        <location evidence="2">Cytoplasm</location>
    </subcellularLocation>
    <subcellularLocation>
        <location evidence="1">Nucleus</location>
    </subcellularLocation>
</comment>
<dbReference type="InterPro" id="IPR030312">
    <property type="entry name" value="IRAK1BP1"/>
</dbReference>
<dbReference type="GO" id="GO:0005634">
    <property type="term" value="C:nucleus"/>
    <property type="evidence" value="ECO:0007669"/>
    <property type="project" value="UniProtKB-SubCell"/>
</dbReference>
<dbReference type="PANTHER" id="PTHR18842:SF2">
    <property type="entry name" value="INTERLEUKIN-1 RECEPTOR-ASSOCIATED KINASE 1-BINDING PROTEIN 1"/>
    <property type="match status" value="1"/>
</dbReference>
<dbReference type="EMBL" id="CAJNYV010004626">
    <property type="protein sequence ID" value="CAF3684671.1"/>
    <property type="molecule type" value="Genomic_DNA"/>
</dbReference>
<dbReference type="Proteomes" id="UP000663838">
    <property type="component" value="Unassembled WGS sequence"/>
</dbReference>
<dbReference type="Proteomes" id="UP000663851">
    <property type="component" value="Unassembled WGS sequence"/>
</dbReference>
<evidence type="ECO:0000313" key="7">
    <source>
        <dbReference type="EMBL" id="CAF3400773.1"/>
    </source>
</evidence>
<dbReference type="Proteomes" id="UP000663833">
    <property type="component" value="Unassembled WGS sequence"/>
</dbReference>
<dbReference type="Proteomes" id="UP000663865">
    <property type="component" value="Unassembled WGS sequence"/>
</dbReference>
<evidence type="ECO:0000256" key="4">
    <source>
        <dbReference type="ARBA" id="ARBA00022490"/>
    </source>
</evidence>
<evidence type="ECO:0000313" key="14">
    <source>
        <dbReference type="EMBL" id="CAF4496404.1"/>
    </source>
</evidence>
<dbReference type="EMBL" id="CAJOBR010020973">
    <property type="protein sequence ID" value="CAF4934618.1"/>
    <property type="molecule type" value="Genomic_DNA"/>
</dbReference>
<dbReference type="EMBL" id="CAJNXB010004973">
    <property type="protein sequence ID" value="CAF3400773.1"/>
    <property type="molecule type" value="Genomic_DNA"/>
</dbReference>
<dbReference type="Pfam" id="PF04402">
    <property type="entry name" value="SIMPL"/>
    <property type="match status" value="1"/>
</dbReference>
<dbReference type="Proteomes" id="UP000663848">
    <property type="component" value="Unassembled WGS sequence"/>
</dbReference>
<keyword evidence="17" id="KW-1185">Reference proteome</keyword>
<evidence type="ECO:0000313" key="15">
    <source>
        <dbReference type="EMBL" id="CAF4934618.1"/>
    </source>
</evidence>
<evidence type="ECO:0000313" key="6">
    <source>
        <dbReference type="EMBL" id="CAF3232779.1"/>
    </source>
</evidence>
<dbReference type="EMBL" id="CAJOBP010001993">
    <property type="protein sequence ID" value="CAF4326953.1"/>
    <property type="molecule type" value="Genomic_DNA"/>
</dbReference>
<dbReference type="GO" id="GO:0043123">
    <property type="term" value="P:positive regulation of canonical NF-kappaB signal transduction"/>
    <property type="evidence" value="ECO:0007669"/>
    <property type="project" value="InterPro"/>
</dbReference>
<dbReference type="PANTHER" id="PTHR18842">
    <property type="entry name" value="INTERLEUKIN-1 RECEPTOR-ASSOCIATED KINASE 1-BINDING PROTEIN 1"/>
    <property type="match status" value="1"/>
</dbReference>
<proteinExistence type="inferred from homology"/>
<keyword evidence="4" id="KW-0963">Cytoplasm</keyword>
<evidence type="ECO:0000256" key="3">
    <source>
        <dbReference type="ARBA" id="ARBA00005509"/>
    </source>
</evidence>
<dbReference type="Gene3D" id="3.30.110.170">
    <property type="entry name" value="Protein of unknown function (DUF541), domain 1"/>
    <property type="match status" value="1"/>
</dbReference>
<evidence type="ECO:0000313" key="11">
    <source>
        <dbReference type="EMBL" id="CAF4270479.1"/>
    </source>
</evidence>
<keyword evidence="5" id="KW-0539">Nucleus</keyword>
<comment type="similarity">
    <text evidence="3">Belongs to the IRAK1BP1 family.</text>
</comment>
<dbReference type="EMBL" id="CAJOBQ010000138">
    <property type="protein sequence ID" value="CAF4270479.1"/>
    <property type="molecule type" value="Genomic_DNA"/>
</dbReference>
<dbReference type="EMBL" id="CAJOBO010002011">
    <property type="protein sequence ID" value="CAF4425222.1"/>
    <property type="molecule type" value="Genomic_DNA"/>
</dbReference>
<sequence length="254" mass="28713">MRREENLAFITSKRPATTLGLIPKNRIYSEEQMRGALIFSDTDSRRQITVSGMGEFSLPPDRVKLIVIITSTKSNANEAKTSVERRLKYVEQTLRNYGVKDADKSIARSVTRRDTMFEAMTEITAIFVDIQCYQNCHNILVEKLDAPVVRVLDPVFSHSTLRLENIKRQASVQAVRNAKHTAEDIARTVGLHVAKAVQITEENYQEKEGALAVSGQPTSFQNLIDAKTIVVHVTLNITFELKAKERQRKKNNAQ</sequence>
<evidence type="ECO:0000313" key="12">
    <source>
        <dbReference type="EMBL" id="CAF4326953.1"/>
    </source>
</evidence>
<evidence type="ECO:0000313" key="16">
    <source>
        <dbReference type="Proteomes" id="UP000663848"/>
    </source>
</evidence>
<evidence type="ECO:0000313" key="13">
    <source>
        <dbReference type="EMBL" id="CAF4425222.1"/>
    </source>
</evidence>
<evidence type="ECO:0000313" key="9">
    <source>
        <dbReference type="EMBL" id="CAF3684671.1"/>
    </source>
</evidence>
<dbReference type="EMBL" id="CAJOBS010000103">
    <property type="protein sequence ID" value="CAF4496404.1"/>
    <property type="molecule type" value="Genomic_DNA"/>
</dbReference>
<reference evidence="15" key="1">
    <citation type="submission" date="2021-02" db="EMBL/GenBank/DDBJ databases">
        <authorList>
            <person name="Nowell W R."/>
        </authorList>
    </citation>
    <scope>NUCLEOTIDE SEQUENCE</scope>
</reference>
<evidence type="ECO:0000313" key="17">
    <source>
        <dbReference type="Proteomes" id="UP000663873"/>
    </source>
</evidence>
<name>A0A821WY31_9BILA</name>
<dbReference type="EMBL" id="CAJNYT010004920">
    <property type="protein sequence ID" value="CAF3700826.1"/>
    <property type="molecule type" value="Genomic_DNA"/>
</dbReference>
<dbReference type="Proteomes" id="UP000663869">
    <property type="component" value="Unassembled WGS sequence"/>
</dbReference>
<dbReference type="OrthoDB" id="6365554at2759"/>
<dbReference type="GO" id="GO:0005737">
    <property type="term" value="C:cytoplasm"/>
    <property type="evidence" value="ECO:0007669"/>
    <property type="project" value="UniProtKB-SubCell"/>
</dbReference>
<dbReference type="Gene3D" id="3.30.70.2970">
    <property type="entry name" value="Protein of unknown function (DUF541), domain 2"/>
    <property type="match status" value="1"/>
</dbReference>
<dbReference type="Proteomes" id="UP000663872">
    <property type="component" value="Unassembled WGS sequence"/>
</dbReference>
<evidence type="ECO:0000256" key="2">
    <source>
        <dbReference type="ARBA" id="ARBA00004496"/>
    </source>
</evidence>
<dbReference type="EMBL" id="CAJNYD010000224">
    <property type="protein sequence ID" value="CAF3232779.1"/>
    <property type="molecule type" value="Genomic_DNA"/>
</dbReference>
<evidence type="ECO:0000313" key="10">
    <source>
        <dbReference type="EMBL" id="CAF3700826.1"/>
    </source>
</evidence>
<dbReference type="Proteomes" id="UP000663873">
    <property type="component" value="Unassembled WGS sequence"/>
</dbReference>
<dbReference type="AlphaFoldDB" id="A0A821WY31"/>
<dbReference type="GO" id="GO:0006955">
    <property type="term" value="P:immune response"/>
    <property type="evidence" value="ECO:0007669"/>
    <property type="project" value="InterPro"/>
</dbReference>